<accession>A0A7Z7PNL4</accession>
<protein>
    <recommendedName>
        <fullName evidence="3">Winged helix-turn-helix domain-containing protein</fullName>
    </recommendedName>
</protein>
<name>A0A7Z7PNL4_9BACT</name>
<proteinExistence type="predicted"/>
<evidence type="ECO:0008006" key="3">
    <source>
        <dbReference type="Google" id="ProtNLM"/>
    </source>
</evidence>
<sequence length="386" mass="45587">MKISKETAKRFLLSYQNLLPPRRLSGREGILAFVRKVGCLQFDPLNIAGINTDLVLQSRVKNYRPDMLYGLLYEDRKLLDGWDKNMSIYPIEDWPYFKRFREDAKDHIRRSEHIDEILGQIRKDIEVRGPLSSQDFDFDKKVGWYWAPAKASRAALESMYWWGELVIHHRIGTRKYYDLAERNIPQEIFDRRDPNTNEEAYHRWHISRRIGSIGLFWSRSGDAWLGIKGLNSGKRIAAIEKMTRSGELIELEIEGFDYPVYTSSFNGELLDRCHESDGAQEASFIAPLDNLLWDRKFIKSLFQFEYTWEVYKQPQDRKYGYYVLPVLFGTEFVARFEPVFDKKKKVLNIKNWWWEERIAVTGNMKEAIRKCTDDFASFLGAEKIVT</sequence>
<dbReference type="Proteomes" id="UP000250796">
    <property type="component" value="Chromosome MESINF"/>
</dbReference>
<organism evidence="1 2">
    <name type="scientific">Mesotoga infera</name>
    <dbReference type="NCBI Taxonomy" id="1236046"/>
    <lineage>
        <taxon>Bacteria</taxon>
        <taxon>Thermotogati</taxon>
        <taxon>Thermotogota</taxon>
        <taxon>Thermotogae</taxon>
        <taxon>Kosmotogales</taxon>
        <taxon>Kosmotogaceae</taxon>
        <taxon>Mesotoga</taxon>
    </lineage>
</organism>
<dbReference type="PANTHER" id="PTHR30528:SF0">
    <property type="entry name" value="CYTOPLASMIC PROTEIN"/>
    <property type="match status" value="1"/>
</dbReference>
<dbReference type="PANTHER" id="PTHR30528">
    <property type="entry name" value="CYTOPLASMIC PROTEIN"/>
    <property type="match status" value="1"/>
</dbReference>
<gene>
    <name evidence="1" type="ORF">MESINF_0880</name>
</gene>
<dbReference type="InterPro" id="IPR009351">
    <property type="entry name" value="AlkZ-like"/>
</dbReference>
<dbReference type="KEGG" id="minf:MESINF_0880"/>
<dbReference type="EMBL" id="LS974202">
    <property type="protein sequence ID" value="SSC12329.1"/>
    <property type="molecule type" value="Genomic_DNA"/>
</dbReference>
<evidence type="ECO:0000313" key="2">
    <source>
        <dbReference type="Proteomes" id="UP000250796"/>
    </source>
</evidence>
<dbReference type="Pfam" id="PF06224">
    <property type="entry name" value="AlkZ-like"/>
    <property type="match status" value="1"/>
</dbReference>
<dbReference type="RefSeq" id="WP_169698678.1">
    <property type="nucleotide sequence ID" value="NZ_LS974202.1"/>
</dbReference>
<dbReference type="AlphaFoldDB" id="A0A7Z7PNL4"/>
<keyword evidence="2" id="KW-1185">Reference proteome</keyword>
<reference evidence="1 2" key="1">
    <citation type="submission" date="2017-01" db="EMBL/GenBank/DDBJ databases">
        <authorList>
            <person name="Erauso G."/>
        </authorList>
    </citation>
    <scope>NUCLEOTIDE SEQUENCE [LARGE SCALE GENOMIC DNA]</scope>
    <source>
        <strain evidence="1">MESINF1</strain>
    </source>
</reference>
<evidence type="ECO:0000313" key="1">
    <source>
        <dbReference type="EMBL" id="SSC12329.1"/>
    </source>
</evidence>